<feature type="transmembrane region" description="Helical" evidence="9">
    <location>
        <begin position="113"/>
        <end position="134"/>
    </location>
</feature>
<comment type="subcellular location">
    <subcellularLocation>
        <location evidence="1">Membrane</location>
        <topology evidence="1">Lipid-anchor</topology>
    </subcellularLocation>
</comment>
<comment type="caution">
    <text evidence="12">The sequence shown here is derived from an EMBL/GenBank/DDBJ whole genome shotgun (WGS) entry which is preliminary data.</text>
</comment>
<keyword evidence="5 9" id="KW-0472">Membrane</keyword>
<feature type="region of interest" description="Disordered" evidence="8">
    <location>
        <begin position="369"/>
        <end position="391"/>
    </location>
</feature>
<keyword evidence="3" id="KW-0309">Germination</keyword>
<feature type="transmembrane region" description="Helical" evidence="9">
    <location>
        <begin position="215"/>
        <end position="237"/>
    </location>
</feature>
<evidence type="ECO:0000313" key="13">
    <source>
        <dbReference type="Proteomes" id="UP000806542"/>
    </source>
</evidence>
<keyword evidence="6" id="KW-0564">Palmitate</keyword>
<feature type="domain" description="Spore germination GerAC-like C-terminal" evidence="10">
    <location>
        <begin position="527"/>
        <end position="671"/>
    </location>
</feature>
<keyword evidence="7" id="KW-0449">Lipoprotein</keyword>
<dbReference type="GO" id="GO:0016020">
    <property type="term" value="C:membrane"/>
    <property type="evidence" value="ECO:0007669"/>
    <property type="project" value="UniProtKB-SubCell"/>
</dbReference>
<dbReference type="InterPro" id="IPR046953">
    <property type="entry name" value="Spore_GerAC-like_C"/>
</dbReference>
<dbReference type="Pfam" id="PF03845">
    <property type="entry name" value="Spore_permease"/>
    <property type="match status" value="1"/>
</dbReference>
<sequence>MHTQRKYLGKWELGCIVFNSCIYKIFTTYPQNFGKISGSAGWLTALYTGILFLVILFLVLTILLRREKPYSLGSSSAAHTAANGIRLLFFLATLGSAIYALRECTTVLQTVSYAHSPLWFLMFFFILAAVFTAVCGARAVYRMHSLLILPIGIVTLAIAALGLKYADPLYLAPILGTGPSQVFIRGLSTLFLYSDIIFIFLLFPHCRPEVNIRKTVMTGASAAVFVNVFLITAAAMAEPFEMGGSFGVPVYPLAKTAYFGSFWSRLDAAYLTVLILSSILYLALTLHLAALCAHGIRLHKKKKRARTFPKTLCIFLIFFMIFSLSGCYDGREVEAGAYLIALGIDKGEASAYRYTFQLSNPLNMGAITDTSGMGGENEGEDQENTSSKETPEINKTVNNIIIEDDDFYLALNQLKSHLSKEPELSHLKVIAFSTALAEEGLTDITSVLLKEREIRPSTNLCLADSAEALLTQVKPTLEQSTARYYELLFQNQNTPYAPVTELREFAACAVDSGKDPVLPIADKEKLMGMGIFQNGRLVSRADAQEAMLYKLLSGTAHHISIQAGNSLFAVTSQEKSKIEIQLEGSTAQIQIHPTLKADLIHGTLEDAPLLAAKLEEEMTSFVQKTSRLPADIIGVGRKARLQFLTETDWKNIDWYTIFSNSTIFTKSNIKIG</sequence>
<dbReference type="Proteomes" id="UP000806542">
    <property type="component" value="Unassembled WGS sequence"/>
</dbReference>
<dbReference type="InterPro" id="IPR038501">
    <property type="entry name" value="Spore_GerAC_C_sf"/>
</dbReference>
<dbReference type="Pfam" id="PF05504">
    <property type="entry name" value="Spore_GerAC"/>
    <property type="match status" value="1"/>
</dbReference>
<comment type="similarity">
    <text evidence="2">Belongs to the GerABKC lipoprotein family.</text>
</comment>
<evidence type="ECO:0000256" key="8">
    <source>
        <dbReference type="SAM" id="MobiDB-lite"/>
    </source>
</evidence>
<dbReference type="PANTHER" id="PTHR35789:SF1">
    <property type="entry name" value="SPORE GERMINATION PROTEIN B3"/>
    <property type="match status" value="1"/>
</dbReference>
<dbReference type="EMBL" id="JADCKB010000016">
    <property type="protein sequence ID" value="MBE5040446.1"/>
    <property type="molecule type" value="Genomic_DNA"/>
</dbReference>
<dbReference type="RefSeq" id="WP_226392998.1">
    <property type="nucleotide sequence ID" value="NZ_JADCKB010000016.1"/>
</dbReference>
<keyword evidence="4" id="KW-0732">Signal</keyword>
<name>A0A9D5M1K2_9FIRM</name>
<evidence type="ECO:0000256" key="4">
    <source>
        <dbReference type="ARBA" id="ARBA00022729"/>
    </source>
</evidence>
<evidence type="ECO:0000256" key="6">
    <source>
        <dbReference type="ARBA" id="ARBA00023139"/>
    </source>
</evidence>
<gene>
    <name evidence="12" type="ORF">INF28_08240</name>
</gene>
<evidence type="ECO:0000256" key="7">
    <source>
        <dbReference type="ARBA" id="ARBA00023288"/>
    </source>
</evidence>
<feature type="transmembrane region" description="Helical" evidence="9">
    <location>
        <begin position="308"/>
        <end position="326"/>
    </location>
</feature>
<dbReference type="InterPro" id="IPR057336">
    <property type="entry name" value="GerAC_N"/>
</dbReference>
<feature type="domain" description="Spore germination protein N-terminal" evidence="11">
    <location>
        <begin position="329"/>
        <end position="521"/>
    </location>
</feature>
<dbReference type="AlphaFoldDB" id="A0A9D5M1K2"/>
<evidence type="ECO:0000256" key="9">
    <source>
        <dbReference type="SAM" id="Phobius"/>
    </source>
</evidence>
<feature type="transmembrane region" description="Helical" evidence="9">
    <location>
        <begin position="46"/>
        <end position="64"/>
    </location>
</feature>
<feature type="transmembrane region" description="Helical" evidence="9">
    <location>
        <begin position="146"/>
        <end position="163"/>
    </location>
</feature>
<dbReference type="GO" id="GO:0009847">
    <property type="term" value="P:spore germination"/>
    <property type="evidence" value="ECO:0007669"/>
    <property type="project" value="InterPro"/>
</dbReference>
<evidence type="ECO:0000259" key="11">
    <source>
        <dbReference type="Pfam" id="PF25198"/>
    </source>
</evidence>
<protein>
    <submittedName>
        <fullName evidence="12">GerAB/ArcD/ProY family transporter</fullName>
    </submittedName>
</protein>
<dbReference type="InterPro" id="IPR004761">
    <property type="entry name" value="Spore_GerAB"/>
</dbReference>
<evidence type="ECO:0000259" key="10">
    <source>
        <dbReference type="Pfam" id="PF05504"/>
    </source>
</evidence>
<keyword evidence="9" id="KW-1133">Transmembrane helix</keyword>
<dbReference type="Pfam" id="PF25198">
    <property type="entry name" value="Spore_GerAC_N"/>
    <property type="match status" value="1"/>
</dbReference>
<keyword evidence="13" id="KW-1185">Reference proteome</keyword>
<feature type="transmembrane region" description="Helical" evidence="9">
    <location>
        <begin position="268"/>
        <end position="296"/>
    </location>
</feature>
<evidence type="ECO:0000256" key="1">
    <source>
        <dbReference type="ARBA" id="ARBA00004635"/>
    </source>
</evidence>
<dbReference type="Gene3D" id="3.30.300.210">
    <property type="entry name" value="Nutrient germinant receptor protein C, domain 3"/>
    <property type="match status" value="1"/>
</dbReference>
<accession>A0A9D5M1K2</accession>
<evidence type="ECO:0000313" key="12">
    <source>
        <dbReference type="EMBL" id="MBE5040446.1"/>
    </source>
</evidence>
<evidence type="ECO:0000256" key="2">
    <source>
        <dbReference type="ARBA" id="ARBA00007886"/>
    </source>
</evidence>
<dbReference type="PANTHER" id="PTHR35789">
    <property type="entry name" value="SPORE GERMINATION PROTEIN B3"/>
    <property type="match status" value="1"/>
</dbReference>
<feature type="transmembrane region" description="Helical" evidence="9">
    <location>
        <begin position="7"/>
        <end position="26"/>
    </location>
</feature>
<keyword evidence="9" id="KW-0812">Transmembrane</keyword>
<organism evidence="12 13">
    <name type="scientific">Ructibacterium gallinarum</name>
    <dbReference type="NCBI Taxonomy" id="2779355"/>
    <lineage>
        <taxon>Bacteria</taxon>
        <taxon>Bacillati</taxon>
        <taxon>Bacillota</taxon>
        <taxon>Clostridia</taxon>
        <taxon>Eubacteriales</taxon>
        <taxon>Oscillospiraceae</taxon>
        <taxon>Ructibacterium</taxon>
    </lineage>
</organism>
<feature type="transmembrane region" description="Helical" evidence="9">
    <location>
        <begin position="183"/>
        <end position="203"/>
    </location>
</feature>
<evidence type="ECO:0000256" key="5">
    <source>
        <dbReference type="ARBA" id="ARBA00023136"/>
    </source>
</evidence>
<proteinExistence type="inferred from homology"/>
<reference evidence="12" key="1">
    <citation type="submission" date="2020-10" db="EMBL/GenBank/DDBJ databases">
        <title>ChiBAC.</title>
        <authorList>
            <person name="Zenner C."/>
            <person name="Hitch T.C.A."/>
            <person name="Clavel T."/>
        </authorList>
    </citation>
    <scope>NUCLEOTIDE SEQUENCE</scope>
    <source>
        <strain evidence="12">DSM 107454</strain>
    </source>
</reference>
<dbReference type="InterPro" id="IPR008844">
    <property type="entry name" value="Spore_GerAC-like"/>
</dbReference>
<evidence type="ECO:0000256" key="3">
    <source>
        <dbReference type="ARBA" id="ARBA00022544"/>
    </source>
</evidence>
<feature type="transmembrane region" description="Helical" evidence="9">
    <location>
        <begin position="84"/>
        <end position="101"/>
    </location>
</feature>